<sequence length="215" mass="24606">MRKIVLPQDVLADVPHWTENPSLFFCDEGSKLDLVFDPIPGMYKYLDGLTVRRTIDKIRERFVKIVYHRLKERLSLGYIRSDCVDDVLAITSKSGLISHESDDIKSKITRWSKLGKKLDTFCLSIGGSASHDNWHLGNLFCLPEDCHDEFIRLLGLTGAVRDQQVQKIKDRGILEVQDRPKLDNLAAKIFDVLWKRIEVSIDEIKKKSPESALGE</sequence>
<name>A0A0U5GMD1_ASPCI</name>
<gene>
    <name evidence="1" type="ORF">ASPCAL15107</name>
</gene>
<reference evidence="2" key="1">
    <citation type="journal article" date="2016" name="Genome Announc.">
        <title>Draft genome sequences of fungus Aspergillus calidoustus.</title>
        <authorList>
            <person name="Horn F."/>
            <person name="Linde J."/>
            <person name="Mattern D.J."/>
            <person name="Walther G."/>
            <person name="Guthke R."/>
            <person name="Scherlach K."/>
            <person name="Martin K."/>
            <person name="Brakhage A.A."/>
            <person name="Petzke L."/>
            <person name="Valiante V."/>
        </authorList>
    </citation>
    <scope>NUCLEOTIDE SEQUENCE [LARGE SCALE GENOMIC DNA]</scope>
    <source>
        <strain evidence="2">SF006504</strain>
    </source>
</reference>
<evidence type="ECO:0000313" key="2">
    <source>
        <dbReference type="Proteomes" id="UP000054771"/>
    </source>
</evidence>
<accession>A0A0U5GMD1</accession>
<dbReference type="Proteomes" id="UP000054771">
    <property type="component" value="Unassembled WGS sequence"/>
</dbReference>
<dbReference type="OMA" id="EDCHDEF"/>
<proteinExistence type="predicted"/>
<dbReference type="STRING" id="454130.A0A0U5GMD1"/>
<dbReference type="OrthoDB" id="4506844at2759"/>
<organism evidence="1 2">
    <name type="scientific">Aspergillus calidoustus</name>
    <dbReference type="NCBI Taxonomy" id="454130"/>
    <lineage>
        <taxon>Eukaryota</taxon>
        <taxon>Fungi</taxon>
        <taxon>Dikarya</taxon>
        <taxon>Ascomycota</taxon>
        <taxon>Pezizomycotina</taxon>
        <taxon>Eurotiomycetes</taxon>
        <taxon>Eurotiomycetidae</taxon>
        <taxon>Eurotiales</taxon>
        <taxon>Aspergillaceae</taxon>
        <taxon>Aspergillus</taxon>
        <taxon>Aspergillus subgen. Nidulantes</taxon>
    </lineage>
</organism>
<keyword evidence="2" id="KW-1185">Reference proteome</keyword>
<protein>
    <submittedName>
        <fullName evidence="1">Uncharacterized protein</fullName>
    </submittedName>
</protein>
<evidence type="ECO:0000313" key="1">
    <source>
        <dbReference type="EMBL" id="CEL12014.1"/>
    </source>
</evidence>
<dbReference type="AlphaFoldDB" id="A0A0U5GMD1"/>
<dbReference type="EMBL" id="CDMC01000042">
    <property type="protein sequence ID" value="CEL12014.1"/>
    <property type="molecule type" value="Genomic_DNA"/>
</dbReference>